<dbReference type="RefSeq" id="WP_183734150.1">
    <property type="nucleotide sequence ID" value="NZ_JACHID010000019.1"/>
</dbReference>
<organism evidence="1 2">
    <name type="scientific">Desulfurispira natronophila</name>
    <dbReference type="NCBI Taxonomy" id="682562"/>
    <lineage>
        <taxon>Bacteria</taxon>
        <taxon>Pseudomonadati</taxon>
        <taxon>Chrysiogenota</taxon>
        <taxon>Chrysiogenia</taxon>
        <taxon>Chrysiogenales</taxon>
        <taxon>Chrysiogenaceae</taxon>
        <taxon>Desulfurispira</taxon>
    </lineage>
</organism>
<name>A0A7W8DI09_9BACT</name>
<reference evidence="1 2" key="1">
    <citation type="submission" date="2020-08" db="EMBL/GenBank/DDBJ databases">
        <title>Genomic Encyclopedia of Type Strains, Phase IV (KMG-IV): sequencing the most valuable type-strain genomes for metagenomic binning, comparative biology and taxonomic classification.</title>
        <authorList>
            <person name="Goeker M."/>
        </authorList>
    </citation>
    <scope>NUCLEOTIDE SEQUENCE [LARGE SCALE GENOMIC DNA]</scope>
    <source>
        <strain evidence="1 2">DSM 22071</strain>
    </source>
</reference>
<sequence length="76" mass="8756">MQVEVIRETVPVKNRHISVEVPEYLESENLEVIVFIPQKTMHRQVDELLTDGIKSGVSKESHDQIFEKLMTQHAGN</sequence>
<comment type="caution">
    <text evidence="1">The sequence shown here is derived from an EMBL/GenBank/DDBJ whole genome shotgun (WGS) entry which is preliminary data.</text>
</comment>
<dbReference type="AlphaFoldDB" id="A0A7W8DI09"/>
<gene>
    <name evidence="1" type="ORF">HNR37_002210</name>
</gene>
<evidence type="ECO:0000313" key="1">
    <source>
        <dbReference type="EMBL" id="MBB5022863.1"/>
    </source>
</evidence>
<keyword evidence="2" id="KW-1185">Reference proteome</keyword>
<dbReference type="EMBL" id="JACHID010000019">
    <property type="protein sequence ID" value="MBB5022863.1"/>
    <property type="molecule type" value="Genomic_DNA"/>
</dbReference>
<dbReference type="Proteomes" id="UP000528322">
    <property type="component" value="Unassembled WGS sequence"/>
</dbReference>
<protein>
    <submittedName>
        <fullName evidence="1">Uncharacterized protein</fullName>
    </submittedName>
</protein>
<evidence type="ECO:0000313" key="2">
    <source>
        <dbReference type="Proteomes" id="UP000528322"/>
    </source>
</evidence>
<accession>A0A7W8DI09</accession>
<proteinExistence type="predicted"/>